<accession>V6Z5P5</accession>
<feature type="chain" id="PRO_5004753590" evidence="1">
    <location>
        <begin position="27"/>
        <end position="202"/>
    </location>
</feature>
<evidence type="ECO:0000313" key="2">
    <source>
        <dbReference type="EMBL" id="ESV55601.1"/>
    </source>
</evidence>
<name>V6Z5P5_STRAG</name>
<gene>
    <name evidence="2" type="ORF">SAG0136_10470</name>
</gene>
<feature type="signal peptide" evidence="1">
    <location>
        <begin position="1"/>
        <end position="26"/>
    </location>
</feature>
<comment type="caution">
    <text evidence="2">The sequence shown here is derived from an EMBL/GenBank/DDBJ whole genome shotgun (WGS) entry which is preliminary data.</text>
</comment>
<protein>
    <submittedName>
        <fullName evidence="2">Uncharacterized protein</fullName>
    </submittedName>
</protein>
<evidence type="ECO:0000256" key="1">
    <source>
        <dbReference type="SAM" id="SignalP"/>
    </source>
</evidence>
<dbReference type="Proteomes" id="UP000018482">
    <property type="component" value="Unassembled WGS sequence"/>
</dbReference>
<dbReference type="EMBL" id="ANQC01000138">
    <property type="protein sequence ID" value="ESV55601.1"/>
    <property type="molecule type" value="Genomic_DNA"/>
</dbReference>
<dbReference type="AlphaFoldDB" id="V6Z5P5"/>
<dbReference type="Gene3D" id="2.10.10.90">
    <property type="match status" value="1"/>
</dbReference>
<evidence type="ECO:0000313" key="3">
    <source>
        <dbReference type="Proteomes" id="UP000018482"/>
    </source>
</evidence>
<organism evidence="2 3">
    <name type="scientific">Streptococcus agalactiae LMG 14747</name>
    <dbReference type="NCBI Taxonomy" id="1154860"/>
    <lineage>
        <taxon>Bacteria</taxon>
        <taxon>Bacillati</taxon>
        <taxon>Bacillota</taxon>
        <taxon>Bacilli</taxon>
        <taxon>Lactobacillales</taxon>
        <taxon>Streptococcaceae</taxon>
        <taxon>Streptococcus</taxon>
    </lineage>
</organism>
<reference evidence="2 3" key="1">
    <citation type="submission" date="2013-05" db="EMBL/GenBank/DDBJ databases">
        <authorList>
            <person name="Richards V.P."/>
            <person name="Durkin S.A.S."/>
            <person name="Kim M."/>
            <person name="Pavinski Bitar P.D."/>
            <person name="Stanhope M.J."/>
            <person name="Town C.D."/>
            <person name="Venter J.C."/>
        </authorList>
    </citation>
    <scope>NUCLEOTIDE SEQUENCE [LARGE SCALE GENOMIC DNA]</scope>
    <source>
        <strain evidence="2 3">LMG 14747</strain>
    </source>
</reference>
<keyword evidence="1" id="KW-0732">Signal</keyword>
<proteinExistence type="predicted"/>
<sequence length="202" mass="23673">MKTRWIKMISVFLLVYLIFQSSIALAFWQSGTFDTANASSLTIASGKYYYGSIQIYDPNSSYKAGQLIVKNDVLYMTNMDIDVSDWYHDPEAPNKDWSRYMRYRLASSEYSSVNRYVKGDYATYKGATYEATGLQNPNTFTEGSPEYPNKWIKVSSIELNTWYPYKVYYEGDIIDYQGKRYRCLVDECYHINPSYSNYWVII</sequence>